<protein>
    <submittedName>
        <fullName evidence="1">Uncharacterized protein</fullName>
    </submittedName>
</protein>
<comment type="caution">
    <text evidence="1">The sequence shown here is derived from an EMBL/GenBank/DDBJ whole genome shotgun (WGS) entry which is preliminary data.</text>
</comment>
<evidence type="ECO:0000313" key="1">
    <source>
        <dbReference type="EMBL" id="GFD19186.1"/>
    </source>
</evidence>
<sequence>IAFKSLHGLAMVLLGRVPELKVEALLKNPHSKHLVFEEPELDKQELGKLEVGKPRVDKQEREENQEVEFDLTSSEDDSWYFLGCS</sequence>
<feature type="non-terminal residue" evidence="1">
    <location>
        <position position="1"/>
    </location>
</feature>
<reference evidence="1" key="1">
    <citation type="journal article" date="2019" name="Sci. Rep.">
        <title>Draft genome of Tanacetum cinerariifolium, the natural source of mosquito coil.</title>
        <authorList>
            <person name="Yamashiro T."/>
            <person name="Shiraishi A."/>
            <person name="Satake H."/>
            <person name="Nakayama K."/>
        </authorList>
    </citation>
    <scope>NUCLEOTIDE SEQUENCE</scope>
</reference>
<dbReference type="EMBL" id="BKCJ011312631">
    <property type="protein sequence ID" value="GFD19186.1"/>
    <property type="molecule type" value="Genomic_DNA"/>
</dbReference>
<dbReference type="AlphaFoldDB" id="A0A699UCU8"/>
<gene>
    <name evidence="1" type="ORF">Tci_891155</name>
</gene>
<name>A0A699UCU8_TANCI</name>
<accession>A0A699UCU8</accession>
<organism evidence="1">
    <name type="scientific">Tanacetum cinerariifolium</name>
    <name type="common">Dalmatian daisy</name>
    <name type="synonym">Chrysanthemum cinerariifolium</name>
    <dbReference type="NCBI Taxonomy" id="118510"/>
    <lineage>
        <taxon>Eukaryota</taxon>
        <taxon>Viridiplantae</taxon>
        <taxon>Streptophyta</taxon>
        <taxon>Embryophyta</taxon>
        <taxon>Tracheophyta</taxon>
        <taxon>Spermatophyta</taxon>
        <taxon>Magnoliopsida</taxon>
        <taxon>eudicotyledons</taxon>
        <taxon>Gunneridae</taxon>
        <taxon>Pentapetalae</taxon>
        <taxon>asterids</taxon>
        <taxon>campanulids</taxon>
        <taxon>Asterales</taxon>
        <taxon>Asteraceae</taxon>
        <taxon>Asteroideae</taxon>
        <taxon>Anthemideae</taxon>
        <taxon>Anthemidinae</taxon>
        <taxon>Tanacetum</taxon>
    </lineage>
</organism>
<proteinExistence type="predicted"/>